<proteinExistence type="predicted"/>
<protein>
    <submittedName>
        <fullName evidence="1">Uncharacterized protein</fullName>
    </submittedName>
</protein>
<organism evidence="1 2">
    <name type="scientific">Pluteus cervinus</name>
    <dbReference type="NCBI Taxonomy" id="181527"/>
    <lineage>
        <taxon>Eukaryota</taxon>
        <taxon>Fungi</taxon>
        <taxon>Dikarya</taxon>
        <taxon>Basidiomycota</taxon>
        <taxon>Agaricomycotina</taxon>
        <taxon>Agaricomycetes</taxon>
        <taxon>Agaricomycetidae</taxon>
        <taxon>Agaricales</taxon>
        <taxon>Pluteineae</taxon>
        <taxon>Pluteaceae</taxon>
        <taxon>Pluteus</taxon>
    </lineage>
</organism>
<sequence length="383" mass="42607">MVAKGAAPHREVIPISMKDIAGPAHIVRGGRWLLLATHAGPIVYYDLEAETPIAQVLTPEHERGHLVSMAVDMDSTSPTLKFNLAASRKFVDFTAHVSTATVEVWQVNLILDGYERGIGLRAERLAMFDQEPPGECRSISLLGEQLAMAIFYSNHHTVYTVVVSWRSVSGPDYPKRMLRPSTEAMCLLQPDILLSTPCDTIDFTSCLSIPEVTTLPSHFLEIPETMPFLAVVPFQGFTPRPKSLSDCTIYSDSFRFVVHANRGMHTIIVRPKTDGTYHIETHKIMNTPEALHNLQIPVSGNLLPTWSQSGELRLQQFSWTEDEASSFPVARFKVSPRYEPSFQLFDIVSGRIIVPDAGGLSVFHLAPPLIPPITMRFGPWGNH</sequence>
<gene>
    <name evidence="1" type="ORF">BDN72DRAFT_903535</name>
</gene>
<dbReference type="Proteomes" id="UP000308600">
    <property type="component" value="Unassembled WGS sequence"/>
</dbReference>
<reference evidence="1 2" key="1">
    <citation type="journal article" date="2019" name="Nat. Ecol. Evol.">
        <title>Megaphylogeny resolves global patterns of mushroom evolution.</title>
        <authorList>
            <person name="Varga T."/>
            <person name="Krizsan K."/>
            <person name="Foldi C."/>
            <person name="Dima B."/>
            <person name="Sanchez-Garcia M."/>
            <person name="Sanchez-Ramirez S."/>
            <person name="Szollosi G.J."/>
            <person name="Szarkandi J.G."/>
            <person name="Papp V."/>
            <person name="Albert L."/>
            <person name="Andreopoulos W."/>
            <person name="Angelini C."/>
            <person name="Antonin V."/>
            <person name="Barry K.W."/>
            <person name="Bougher N.L."/>
            <person name="Buchanan P."/>
            <person name="Buyck B."/>
            <person name="Bense V."/>
            <person name="Catcheside P."/>
            <person name="Chovatia M."/>
            <person name="Cooper J."/>
            <person name="Damon W."/>
            <person name="Desjardin D."/>
            <person name="Finy P."/>
            <person name="Geml J."/>
            <person name="Haridas S."/>
            <person name="Hughes K."/>
            <person name="Justo A."/>
            <person name="Karasinski D."/>
            <person name="Kautmanova I."/>
            <person name="Kiss B."/>
            <person name="Kocsube S."/>
            <person name="Kotiranta H."/>
            <person name="LaButti K.M."/>
            <person name="Lechner B.E."/>
            <person name="Liimatainen K."/>
            <person name="Lipzen A."/>
            <person name="Lukacs Z."/>
            <person name="Mihaltcheva S."/>
            <person name="Morgado L.N."/>
            <person name="Niskanen T."/>
            <person name="Noordeloos M.E."/>
            <person name="Ohm R.A."/>
            <person name="Ortiz-Santana B."/>
            <person name="Ovrebo C."/>
            <person name="Racz N."/>
            <person name="Riley R."/>
            <person name="Savchenko A."/>
            <person name="Shiryaev A."/>
            <person name="Soop K."/>
            <person name="Spirin V."/>
            <person name="Szebenyi C."/>
            <person name="Tomsovsky M."/>
            <person name="Tulloss R.E."/>
            <person name="Uehling J."/>
            <person name="Grigoriev I.V."/>
            <person name="Vagvolgyi C."/>
            <person name="Papp T."/>
            <person name="Martin F.M."/>
            <person name="Miettinen O."/>
            <person name="Hibbett D.S."/>
            <person name="Nagy L.G."/>
        </authorList>
    </citation>
    <scope>NUCLEOTIDE SEQUENCE [LARGE SCALE GENOMIC DNA]</scope>
    <source>
        <strain evidence="1 2">NL-1719</strain>
    </source>
</reference>
<evidence type="ECO:0000313" key="2">
    <source>
        <dbReference type="Proteomes" id="UP000308600"/>
    </source>
</evidence>
<keyword evidence="2" id="KW-1185">Reference proteome</keyword>
<name>A0ACD3A912_9AGAR</name>
<evidence type="ECO:0000313" key="1">
    <source>
        <dbReference type="EMBL" id="TFK62082.1"/>
    </source>
</evidence>
<dbReference type="EMBL" id="ML208607">
    <property type="protein sequence ID" value="TFK62082.1"/>
    <property type="molecule type" value="Genomic_DNA"/>
</dbReference>
<accession>A0ACD3A912</accession>